<dbReference type="PANTHER" id="PTHR21327">
    <property type="entry name" value="GTP CYCLOHYDROLASE II-RELATED"/>
    <property type="match status" value="1"/>
</dbReference>
<comment type="pathway">
    <text evidence="2 12">Cofactor biosynthesis; riboflavin biosynthesis; 2-hydroxy-3-oxobutyl phosphate from D-ribulose 5-phosphate: step 1/1.</text>
</comment>
<keyword evidence="10" id="KW-0809">Transit peptide</keyword>
<evidence type="ECO:0000313" key="14">
    <source>
        <dbReference type="Proteomes" id="UP000631114"/>
    </source>
</evidence>
<keyword evidence="14" id="KW-1185">Reference proteome</keyword>
<comment type="cofactor">
    <cofactor evidence="12">
        <name>Mg(2+)</name>
        <dbReference type="ChEBI" id="CHEBI:18420"/>
    </cofactor>
    <cofactor evidence="12">
        <name>Mn(2+)</name>
        <dbReference type="ChEBI" id="CHEBI:29035"/>
    </cofactor>
    <text evidence="12">Binds 2 divalent metal cations per subunit. Magnesium or manganese.</text>
</comment>
<dbReference type="Pfam" id="PF00926">
    <property type="entry name" value="DHBP_synthase"/>
    <property type="match status" value="1"/>
</dbReference>
<dbReference type="GO" id="GO:0009507">
    <property type="term" value="C:chloroplast"/>
    <property type="evidence" value="ECO:0007669"/>
    <property type="project" value="UniProtKB-SubCell"/>
</dbReference>
<dbReference type="NCBIfam" id="TIGR00506">
    <property type="entry name" value="ribB"/>
    <property type="match status" value="1"/>
</dbReference>
<evidence type="ECO:0000256" key="10">
    <source>
        <dbReference type="ARBA" id="ARBA00022946"/>
    </source>
</evidence>
<dbReference type="GO" id="GO:0008686">
    <property type="term" value="F:3,4-dihydroxy-2-butanone-4-phosphate synthase activity"/>
    <property type="evidence" value="ECO:0007669"/>
    <property type="project" value="UniProtKB-EC"/>
</dbReference>
<comment type="subcellular location">
    <subcellularLocation>
        <location evidence="1">Plastid</location>
        <location evidence="1">Chloroplast</location>
    </subcellularLocation>
</comment>
<keyword evidence="7" id="KW-0934">Plastid</keyword>
<keyword evidence="8 12" id="KW-0479">Metal-binding</keyword>
<dbReference type="EC" id="4.1.99.12" evidence="12"/>
<keyword evidence="9" id="KW-0547">Nucleotide-binding</keyword>
<comment type="similarity">
    <text evidence="3">In the N-terminal section; belongs to the DHBP synthase family.</text>
</comment>
<dbReference type="Proteomes" id="UP000631114">
    <property type="component" value="Unassembled WGS sequence"/>
</dbReference>
<comment type="similarity">
    <text evidence="4">In the C-terminal section; belongs to the GTP cyclohydrolase II family.</text>
</comment>
<name>A0A835H540_9MAGN</name>
<evidence type="ECO:0000256" key="4">
    <source>
        <dbReference type="ARBA" id="ARBA00008976"/>
    </source>
</evidence>
<protein>
    <recommendedName>
        <fullName evidence="12">3,4-dihydroxy-2-butanone 4-phosphate synthase</fullName>
        <shortName evidence="12">DHBP synthase</shortName>
        <ecNumber evidence="12">4.1.99.12</ecNumber>
    </recommendedName>
</protein>
<comment type="function">
    <text evidence="12">Catalyzes the conversion of D-ribulose 5-phosphate to formate and 3,4-dihydroxy-2-butanone 4-phosphate.</text>
</comment>
<accession>A0A835H540</accession>
<reference evidence="13 14" key="1">
    <citation type="submission" date="2020-10" db="EMBL/GenBank/DDBJ databases">
        <title>The Coptis chinensis genome and diversification of protoberbering-type alkaloids.</title>
        <authorList>
            <person name="Wang B."/>
            <person name="Shu S."/>
            <person name="Song C."/>
            <person name="Liu Y."/>
        </authorList>
    </citation>
    <scope>NUCLEOTIDE SEQUENCE [LARGE SCALE GENOMIC DNA]</scope>
    <source>
        <strain evidence="13">HL-2020</strain>
        <tissue evidence="13">Leaf</tissue>
    </source>
</reference>
<keyword evidence="12" id="KW-0456">Lyase</keyword>
<evidence type="ECO:0000256" key="12">
    <source>
        <dbReference type="RuleBase" id="RU003843"/>
    </source>
</evidence>
<keyword evidence="12" id="KW-0460">Magnesium</keyword>
<dbReference type="OrthoDB" id="60371at2759"/>
<dbReference type="Gene3D" id="3.90.870.10">
    <property type="entry name" value="DHBP synthase"/>
    <property type="match status" value="1"/>
</dbReference>
<dbReference type="HAMAP" id="MF_00180">
    <property type="entry name" value="RibB"/>
    <property type="match status" value="1"/>
</dbReference>
<dbReference type="InterPro" id="IPR017945">
    <property type="entry name" value="DHBP_synth_RibB-like_a/b_dom"/>
</dbReference>
<evidence type="ECO:0000256" key="2">
    <source>
        <dbReference type="ARBA" id="ARBA00004904"/>
    </source>
</evidence>
<dbReference type="FunFam" id="3.90.870.10:FF:000005">
    <property type="entry name" value="Bifunctional riboflavin biosynthesis protein RIBA 1 chloroplastic"/>
    <property type="match status" value="1"/>
</dbReference>
<evidence type="ECO:0000256" key="11">
    <source>
        <dbReference type="ARBA" id="ARBA00023134"/>
    </source>
</evidence>
<dbReference type="GO" id="GO:0005525">
    <property type="term" value="F:GTP binding"/>
    <property type="evidence" value="ECO:0007669"/>
    <property type="project" value="UniProtKB-KW"/>
</dbReference>
<dbReference type="InterPro" id="IPR000422">
    <property type="entry name" value="DHBP_synthase_RibB"/>
</dbReference>
<keyword evidence="11" id="KW-0342">GTP-binding</keyword>
<sequence length="231" mass="25310">KAKSYCPTSDNIWPPNGKFDMGRPSNGFSSIPEAIEEIRQGKLLIVVDDEDRENEGDLIIAASLVTPEAIAFMVKHGTGIVCACMKAEQLESLQLPLMVNDKDNEEKLRTAFTITVDAKHGTTTGVSTQDRTTTILALASKDSKAEDFNRQGHIFPLMYREGVVLTRPGYTKASVDLALLAGLDLVAVICEIVDDDGSMARLPKLLEFAKKHGLKIISIAELIKFVHTRIL</sequence>
<comment type="similarity">
    <text evidence="12">Belongs to the DHBP synthase family.</text>
</comment>
<dbReference type="GO" id="GO:0009231">
    <property type="term" value="P:riboflavin biosynthetic process"/>
    <property type="evidence" value="ECO:0007669"/>
    <property type="project" value="UniProtKB-UniPathway"/>
</dbReference>
<evidence type="ECO:0000256" key="5">
    <source>
        <dbReference type="ARBA" id="ARBA00022528"/>
    </source>
</evidence>
<dbReference type="PANTHER" id="PTHR21327:SF18">
    <property type="entry name" value="3,4-DIHYDROXY-2-BUTANONE 4-PHOSPHATE SYNTHASE"/>
    <property type="match status" value="1"/>
</dbReference>
<dbReference type="AlphaFoldDB" id="A0A835H540"/>
<comment type="subunit">
    <text evidence="12">Homodimer.</text>
</comment>
<evidence type="ECO:0000256" key="6">
    <source>
        <dbReference type="ARBA" id="ARBA00022619"/>
    </source>
</evidence>
<dbReference type="UniPathway" id="UPA00275">
    <property type="reaction ID" value="UER00399"/>
</dbReference>
<evidence type="ECO:0000256" key="3">
    <source>
        <dbReference type="ARBA" id="ARBA00005520"/>
    </source>
</evidence>
<keyword evidence="5" id="KW-0150">Chloroplast</keyword>
<proteinExistence type="inferred from homology"/>
<comment type="catalytic activity">
    <reaction evidence="12">
        <text>D-ribulose 5-phosphate = (2S)-2-hydroxy-3-oxobutyl phosphate + formate + H(+)</text>
        <dbReference type="Rhea" id="RHEA:18457"/>
        <dbReference type="ChEBI" id="CHEBI:15378"/>
        <dbReference type="ChEBI" id="CHEBI:15740"/>
        <dbReference type="ChEBI" id="CHEBI:58121"/>
        <dbReference type="ChEBI" id="CHEBI:58830"/>
        <dbReference type="EC" id="4.1.99.12"/>
    </reaction>
</comment>
<evidence type="ECO:0000256" key="1">
    <source>
        <dbReference type="ARBA" id="ARBA00004229"/>
    </source>
</evidence>
<feature type="non-terminal residue" evidence="13">
    <location>
        <position position="231"/>
    </location>
</feature>
<evidence type="ECO:0000313" key="13">
    <source>
        <dbReference type="EMBL" id="KAF9592791.1"/>
    </source>
</evidence>
<dbReference type="GO" id="GO:0046872">
    <property type="term" value="F:metal ion binding"/>
    <property type="evidence" value="ECO:0007669"/>
    <property type="project" value="UniProtKB-KW"/>
</dbReference>
<organism evidence="13 14">
    <name type="scientific">Coptis chinensis</name>
    <dbReference type="NCBI Taxonomy" id="261450"/>
    <lineage>
        <taxon>Eukaryota</taxon>
        <taxon>Viridiplantae</taxon>
        <taxon>Streptophyta</taxon>
        <taxon>Embryophyta</taxon>
        <taxon>Tracheophyta</taxon>
        <taxon>Spermatophyta</taxon>
        <taxon>Magnoliopsida</taxon>
        <taxon>Ranunculales</taxon>
        <taxon>Ranunculaceae</taxon>
        <taxon>Coptidoideae</taxon>
        <taxon>Coptis</taxon>
    </lineage>
</organism>
<keyword evidence="6 12" id="KW-0686">Riboflavin biosynthesis</keyword>
<evidence type="ECO:0000256" key="9">
    <source>
        <dbReference type="ARBA" id="ARBA00022741"/>
    </source>
</evidence>
<comment type="caution">
    <text evidence="13">The sequence shown here is derived from an EMBL/GenBank/DDBJ whole genome shotgun (WGS) entry which is preliminary data.</text>
</comment>
<dbReference type="EMBL" id="JADFTS010000008">
    <property type="protein sequence ID" value="KAF9592791.1"/>
    <property type="molecule type" value="Genomic_DNA"/>
</dbReference>
<evidence type="ECO:0000256" key="8">
    <source>
        <dbReference type="ARBA" id="ARBA00022723"/>
    </source>
</evidence>
<dbReference type="SUPFAM" id="SSF55821">
    <property type="entry name" value="YrdC/RibB"/>
    <property type="match status" value="1"/>
</dbReference>
<gene>
    <name evidence="13" type="ORF">IFM89_017361</name>
</gene>
<evidence type="ECO:0000256" key="7">
    <source>
        <dbReference type="ARBA" id="ARBA00022640"/>
    </source>
</evidence>
<keyword evidence="12" id="KW-0464">Manganese</keyword>